<evidence type="ECO:0000256" key="1">
    <source>
        <dbReference type="SAM" id="MobiDB-lite"/>
    </source>
</evidence>
<evidence type="ECO:0000313" key="2">
    <source>
        <dbReference type="EMBL" id="CAK0839726.1"/>
    </source>
</evidence>
<reference evidence="2" key="1">
    <citation type="submission" date="2023-10" db="EMBL/GenBank/DDBJ databases">
        <authorList>
            <person name="Chen Y."/>
            <person name="Shah S."/>
            <person name="Dougan E. K."/>
            <person name="Thang M."/>
            <person name="Chan C."/>
        </authorList>
    </citation>
    <scope>NUCLEOTIDE SEQUENCE [LARGE SCALE GENOMIC DNA]</scope>
</reference>
<protein>
    <submittedName>
        <fullName evidence="2">Uncharacterized protein</fullName>
    </submittedName>
</protein>
<feature type="region of interest" description="Disordered" evidence="1">
    <location>
        <begin position="59"/>
        <end position="78"/>
    </location>
</feature>
<dbReference type="EMBL" id="CAUYUJ010014316">
    <property type="protein sequence ID" value="CAK0839726.1"/>
    <property type="molecule type" value="Genomic_DNA"/>
</dbReference>
<gene>
    <name evidence="2" type="ORF">PCOR1329_LOCUS35336</name>
</gene>
<comment type="caution">
    <text evidence="2">The sequence shown here is derived from an EMBL/GenBank/DDBJ whole genome shotgun (WGS) entry which is preliminary data.</text>
</comment>
<accession>A0ABN9T4N8</accession>
<keyword evidence="3" id="KW-1185">Reference proteome</keyword>
<dbReference type="Proteomes" id="UP001189429">
    <property type="component" value="Unassembled WGS sequence"/>
</dbReference>
<sequence length="118" mass="13270">MAARLVVVREGILGASAPDKRDEIVGVEVKFWVENTFVCVADPDKIRLPEKRCRSLPPRKSVELRETSAPPRNGNAEVQHIRNRGKRCKWCRGRKGDSCRCIYKASSQVAMCSMLRSG</sequence>
<evidence type="ECO:0000313" key="3">
    <source>
        <dbReference type="Proteomes" id="UP001189429"/>
    </source>
</evidence>
<organism evidence="2 3">
    <name type="scientific">Prorocentrum cordatum</name>
    <dbReference type="NCBI Taxonomy" id="2364126"/>
    <lineage>
        <taxon>Eukaryota</taxon>
        <taxon>Sar</taxon>
        <taxon>Alveolata</taxon>
        <taxon>Dinophyceae</taxon>
        <taxon>Prorocentrales</taxon>
        <taxon>Prorocentraceae</taxon>
        <taxon>Prorocentrum</taxon>
    </lineage>
</organism>
<name>A0ABN9T4N8_9DINO</name>
<proteinExistence type="predicted"/>